<feature type="compositionally biased region" description="Low complexity" evidence="1">
    <location>
        <begin position="107"/>
        <end position="144"/>
    </location>
</feature>
<dbReference type="PANTHER" id="PTHR31511:SF12">
    <property type="entry name" value="RHO TERMINATION FACTOR N-TERMINAL DOMAIN-CONTAINING PROTEIN"/>
    <property type="match status" value="1"/>
</dbReference>
<evidence type="ECO:0000313" key="2">
    <source>
        <dbReference type="EMBL" id="CAB0038551.1"/>
    </source>
</evidence>
<protein>
    <recommendedName>
        <fullName evidence="4">C2H2-type domain-containing protein</fullName>
    </recommendedName>
</protein>
<evidence type="ECO:0000256" key="1">
    <source>
        <dbReference type="SAM" id="MobiDB-lite"/>
    </source>
</evidence>
<feature type="compositionally biased region" description="Polar residues" evidence="1">
    <location>
        <begin position="96"/>
        <end position="106"/>
    </location>
</feature>
<gene>
    <name evidence="2" type="ORF">TBRA_LOCUS10329</name>
</gene>
<feature type="region of interest" description="Disordered" evidence="1">
    <location>
        <begin position="23"/>
        <end position="153"/>
    </location>
</feature>
<feature type="compositionally biased region" description="Basic and acidic residues" evidence="1">
    <location>
        <begin position="50"/>
        <end position="60"/>
    </location>
</feature>
<feature type="region of interest" description="Disordered" evidence="1">
    <location>
        <begin position="328"/>
        <end position="361"/>
    </location>
</feature>
<evidence type="ECO:0000313" key="3">
    <source>
        <dbReference type="Proteomes" id="UP000479190"/>
    </source>
</evidence>
<dbReference type="EMBL" id="CADCXV010000915">
    <property type="protein sequence ID" value="CAB0038551.1"/>
    <property type="molecule type" value="Genomic_DNA"/>
</dbReference>
<dbReference type="AlphaFoldDB" id="A0A6H5IUR6"/>
<keyword evidence="3" id="KW-1185">Reference proteome</keyword>
<feature type="compositionally biased region" description="Basic and acidic residues" evidence="1">
    <location>
        <begin position="69"/>
        <end position="80"/>
    </location>
</feature>
<accession>A0A6H5IUR6</accession>
<name>A0A6H5IUR6_9HYME</name>
<proteinExistence type="predicted"/>
<dbReference type="Proteomes" id="UP000479190">
    <property type="component" value="Unassembled WGS sequence"/>
</dbReference>
<evidence type="ECO:0008006" key="4">
    <source>
        <dbReference type="Google" id="ProtNLM"/>
    </source>
</evidence>
<dbReference type="PANTHER" id="PTHR31511">
    <property type="entry name" value="PROTEIN CBG23764"/>
    <property type="match status" value="1"/>
</dbReference>
<organism evidence="2 3">
    <name type="scientific">Trichogramma brassicae</name>
    <dbReference type="NCBI Taxonomy" id="86971"/>
    <lineage>
        <taxon>Eukaryota</taxon>
        <taxon>Metazoa</taxon>
        <taxon>Ecdysozoa</taxon>
        <taxon>Arthropoda</taxon>
        <taxon>Hexapoda</taxon>
        <taxon>Insecta</taxon>
        <taxon>Pterygota</taxon>
        <taxon>Neoptera</taxon>
        <taxon>Endopterygota</taxon>
        <taxon>Hymenoptera</taxon>
        <taxon>Apocrita</taxon>
        <taxon>Proctotrupomorpha</taxon>
        <taxon>Chalcidoidea</taxon>
        <taxon>Trichogrammatidae</taxon>
        <taxon>Trichogramma</taxon>
    </lineage>
</organism>
<reference evidence="2 3" key="1">
    <citation type="submission" date="2020-02" db="EMBL/GenBank/DDBJ databases">
        <authorList>
            <person name="Ferguson B K."/>
        </authorList>
    </citation>
    <scope>NUCLEOTIDE SEQUENCE [LARGE SCALE GENOMIC DNA]</scope>
</reference>
<sequence>MTPSYTLCKTSIVVPSIYCSKYDKRSSLEKTTRHRSQIAEQNEKSLNPPKFDDRETEVKQTKSNNTHKRTNDPPRKKDSARPATVSTSKLMDKKSSNSTSTENRTPSDYSSDSSVSSVRSASSRSSASSRNSANSRSSASSRSSKSSRRSKIRSSIELVPGYGVMVNKRKVDSIYDRYHTKPRILERKLYYEIVGKDKLANYSLTGRGKTTAIPDNIFDSIERKQNVADLKAIRNIANLGQEEVEQLLERCNSTVAGIAQFFPGRRNIIRRASLLMEVQELQKKLQIRLNNIQHAAMDTSDNESLDERVGGEIADNGGEVDEAIAEISNGEEEEEEEENNEATAENANGEEDNNEGTANLVRNRVSNDNLVWKDTERMFRSAVRMDPPVAHAEEIEGHYVLITSMDALLNSQISKNGHKLHLCDGCYCRFRSKEKLEEHIPHCDQMNGFTRMRNTSIYLDKPVYVGLSILDISKRLMYDFHYDIMRNASILED</sequence>
<feature type="compositionally biased region" description="Acidic residues" evidence="1">
    <location>
        <begin position="328"/>
        <end position="340"/>
    </location>
</feature>
<dbReference type="OrthoDB" id="10634373at2759"/>